<dbReference type="PANTHER" id="PTHR38477">
    <property type="entry name" value="HYPOTHETICAL EXPORTED PROTEIN"/>
    <property type="match status" value="1"/>
</dbReference>
<organism evidence="1 2">
    <name type="scientific">Parabacteroides faecis</name>
    <dbReference type="NCBI Taxonomy" id="1217282"/>
    <lineage>
        <taxon>Bacteria</taxon>
        <taxon>Pseudomonadati</taxon>
        <taxon>Bacteroidota</taxon>
        <taxon>Bacteroidia</taxon>
        <taxon>Bacteroidales</taxon>
        <taxon>Tannerellaceae</taxon>
        <taxon>Parabacteroides</taxon>
    </lineage>
</organism>
<protein>
    <recommendedName>
        <fullName evidence="3">Murein L,D-transpeptidase catalytic domain family protein</fullName>
    </recommendedName>
</protein>
<dbReference type="EMBL" id="JACHOC010000011">
    <property type="protein sequence ID" value="MBB4624640.1"/>
    <property type="molecule type" value="Genomic_DNA"/>
</dbReference>
<gene>
    <name evidence="1" type="ORF">GGQ57_004584</name>
</gene>
<evidence type="ECO:0008006" key="3">
    <source>
        <dbReference type="Google" id="ProtNLM"/>
    </source>
</evidence>
<evidence type="ECO:0000313" key="1">
    <source>
        <dbReference type="EMBL" id="MBB4624640.1"/>
    </source>
</evidence>
<dbReference type="Pfam" id="PF13645">
    <property type="entry name" value="YkuD_2"/>
    <property type="match status" value="1"/>
</dbReference>
<comment type="caution">
    <text evidence="1">The sequence shown here is derived from an EMBL/GenBank/DDBJ whole genome shotgun (WGS) entry which is preliminary data.</text>
</comment>
<evidence type="ECO:0000313" key="2">
    <source>
        <dbReference type="Proteomes" id="UP000533637"/>
    </source>
</evidence>
<proteinExistence type="predicted"/>
<sequence>MRSSEPVMYEISSCRQLYQEMRLEGIVNFTAFEQAIAGYNKIEEKSKEILTLVDFSKPSTEERFYVFDMRHKKLLFSSLVSHGKNSGGNYATSFSNENGSLKSSLGFFLTENTYQGKNGYSLVLNGLEKGINDRAKERAIVIHGAAYSNPSVIASSGRLGRSFGCPALPQAVSKPIINTIKGGSLLFIYANNQYYLAYSPILSKQQVASM</sequence>
<dbReference type="RefSeq" id="WP_122352360.1">
    <property type="nucleotide sequence ID" value="NZ_BMPB01000015.1"/>
</dbReference>
<reference evidence="1 2" key="1">
    <citation type="submission" date="2020-08" db="EMBL/GenBank/DDBJ databases">
        <title>Genomic Encyclopedia of Type Strains, Phase IV (KMG-IV): sequencing the most valuable type-strain genomes for metagenomic binning, comparative biology and taxonomic classification.</title>
        <authorList>
            <person name="Goeker M."/>
        </authorList>
    </citation>
    <scope>NUCLEOTIDE SEQUENCE [LARGE SCALE GENOMIC DNA]</scope>
    <source>
        <strain evidence="1 2">DSM 102983</strain>
    </source>
</reference>
<keyword evidence="2" id="KW-1185">Reference proteome</keyword>
<accession>A0ABR6KT77</accession>
<dbReference type="InterPro" id="IPR032676">
    <property type="entry name" value="YkuD_2"/>
</dbReference>
<name>A0ABR6KT77_9BACT</name>
<dbReference type="PANTHER" id="PTHR38477:SF1">
    <property type="entry name" value="MUREIN L,D-TRANSPEPTIDASE CATALYTIC DOMAIN FAMILY PROTEIN"/>
    <property type="match status" value="1"/>
</dbReference>
<dbReference type="Proteomes" id="UP000533637">
    <property type="component" value="Unassembled WGS sequence"/>
</dbReference>